<proteinExistence type="predicted"/>
<evidence type="ECO:0008006" key="3">
    <source>
        <dbReference type="Google" id="ProtNLM"/>
    </source>
</evidence>
<accession>A0A1Y5X3R3</accession>
<sequence>MVAGRPVTLESIVDDLAEITGRIVWSTVSTTDRLGRPRVRIMHPVWEITPASVVGFVGTRRTPVKTAHIAKSPWVTCAYWSPAHDAAFLDCHVSWAGPEVWDRLAAGYDPSTLWPDGPQSADFAAWELRPYRIQIIRGADVAAGKASPIWTSSSTTDTVDYSCDEKQQIA</sequence>
<dbReference type="EMBL" id="FWXV01000001">
    <property type="protein sequence ID" value="SMC69853.1"/>
    <property type="molecule type" value="Genomic_DNA"/>
</dbReference>
<keyword evidence="2" id="KW-1185">Reference proteome</keyword>
<reference evidence="1 2" key="1">
    <citation type="submission" date="2017-04" db="EMBL/GenBank/DDBJ databases">
        <authorList>
            <person name="Afonso C.L."/>
            <person name="Miller P.J."/>
            <person name="Scott M.A."/>
            <person name="Spackman E."/>
            <person name="Goraichik I."/>
            <person name="Dimitrov K.M."/>
            <person name="Suarez D.L."/>
            <person name="Swayne D.E."/>
        </authorList>
    </citation>
    <scope>NUCLEOTIDE SEQUENCE [LARGE SCALE GENOMIC DNA]</scope>
    <source>
        <strain evidence="1 2">DSM 43828</strain>
    </source>
</reference>
<organism evidence="1 2">
    <name type="scientific">Kibdelosporangium aridum</name>
    <dbReference type="NCBI Taxonomy" id="2030"/>
    <lineage>
        <taxon>Bacteria</taxon>
        <taxon>Bacillati</taxon>
        <taxon>Actinomycetota</taxon>
        <taxon>Actinomycetes</taxon>
        <taxon>Pseudonocardiales</taxon>
        <taxon>Pseudonocardiaceae</taxon>
        <taxon>Kibdelosporangium</taxon>
    </lineage>
</organism>
<evidence type="ECO:0000313" key="2">
    <source>
        <dbReference type="Proteomes" id="UP000192674"/>
    </source>
</evidence>
<dbReference type="AlphaFoldDB" id="A0A1Y5X3R3"/>
<protein>
    <recommendedName>
        <fullName evidence="3">Pyridoxamine 5'-phosphate oxidase</fullName>
    </recommendedName>
</protein>
<evidence type="ECO:0000313" key="1">
    <source>
        <dbReference type="EMBL" id="SMC69853.1"/>
    </source>
</evidence>
<name>A0A1Y5X3R3_KIBAR</name>
<dbReference type="OrthoDB" id="3382273at2"/>
<dbReference type="RefSeq" id="WP_084425211.1">
    <property type="nucleotide sequence ID" value="NZ_FWXV01000001.1"/>
</dbReference>
<dbReference type="SUPFAM" id="SSF50475">
    <property type="entry name" value="FMN-binding split barrel"/>
    <property type="match status" value="1"/>
</dbReference>
<dbReference type="InterPro" id="IPR012349">
    <property type="entry name" value="Split_barrel_FMN-bd"/>
</dbReference>
<dbReference type="Gene3D" id="2.30.110.10">
    <property type="entry name" value="Electron Transport, Fmn-binding Protein, Chain A"/>
    <property type="match status" value="1"/>
</dbReference>
<gene>
    <name evidence="1" type="ORF">SAMN05661093_01513</name>
</gene>
<dbReference type="Proteomes" id="UP000192674">
    <property type="component" value="Unassembled WGS sequence"/>
</dbReference>